<feature type="non-terminal residue" evidence="2">
    <location>
        <position position="1"/>
    </location>
</feature>
<dbReference type="OrthoDB" id="294295at2759"/>
<dbReference type="AlphaFoldDB" id="A0A9Q0J888"/>
<dbReference type="InterPro" id="IPR002347">
    <property type="entry name" value="SDR_fam"/>
</dbReference>
<gene>
    <name evidence="2" type="primary">SDR3A</name>
    <name evidence="2" type="ORF">Tsubulata_042866</name>
</gene>
<dbReference type="Gene3D" id="3.40.50.720">
    <property type="entry name" value="NAD(P)-binding Rossmann-like Domain"/>
    <property type="match status" value="1"/>
</dbReference>
<evidence type="ECO:0000313" key="2">
    <source>
        <dbReference type="EMBL" id="KAJ4833161.1"/>
    </source>
</evidence>
<dbReference type="PANTHER" id="PTHR42820:SF21">
    <property type="entry name" value="SHORT-CHAIN DEHYDROGENASE REDUCTASE 3B-LIKE"/>
    <property type="match status" value="1"/>
</dbReference>
<accession>A0A9Q0J888</accession>
<dbReference type="Pfam" id="PF13561">
    <property type="entry name" value="adh_short_C2"/>
    <property type="match status" value="1"/>
</dbReference>
<dbReference type="Proteomes" id="UP001141552">
    <property type="component" value="Unassembled WGS sequence"/>
</dbReference>
<dbReference type="PANTHER" id="PTHR42820">
    <property type="entry name" value="SHORT-CHAIN DEHYDROGENASE REDUCTASE"/>
    <property type="match status" value="1"/>
</dbReference>
<comment type="caution">
    <text evidence="2">The sequence shown here is derived from an EMBL/GenBank/DDBJ whole genome shotgun (WGS) entry which is preliminary data.</text>
</comment>
<organism evidence="2 3">
    <name type="scientific">Turnera subulata</name>
    <dbReference type="NCBI Taxonomy" id="218843"/>
    <lineage>
        <taxon>Eukaryota</taxon>
        <taxon>Viridiplantae</taxon>
        <taxon>Streptophyta</taxon>
        <taxon>Embryophyta</taxon>
        <taxon>Tracheophyta</taxon>
        <taxon>Spermatophyta</taxon>
        <taxon>Magnoliopsida</taxon>
        <taxon>eudicotyledons</taxon>
        <taxon>Gunneridae</taxon>
        <taxon>Pentapetalae</taxon>
        <taxon>rosids</taxon>
        <taxon>fabids</taxon>
        <taxon>Malpighiales</taxon>
        <taxon>Passifloraceae</taxon>
        <taxon>Turnera</taxon>
    </lineage>
</organism>
<comment type="similarity">
    <text evidence="1">Belongs to the short-chain dehydrogenases/reductases (SDR) family.</text>
</comment>
<dbReference type="InterPro" id="IPR036291">
    <property type="entry name" value="NAD(P)-bd_dom_sf"/>
</dbReference>
<evidence type="ECO:0000313" key="3">
    <source>
        <dbReference type="Proteomes" id="UP001141552"/>
    </source>
</evidence>
<reference evidence="2" key="1">
    <citation type="submission" date="2022-02" db="EMBL/GenBank/DDBJ databases">
        <authorList>
            <person name="Henning P.M."/>
            <person name="McCubbin A.G."/>
            <person name="Shore J.S."/>
        </authorList>
    </citation>
    <scope>NUCLEOTIDE SEQUENCE</scope>
    <source>
        <strain evidence="2">F60SS</strain>
        <tissue evidence="2">Leaves</tissue>
    </source>
</reference>
<dbReference type="SUPFAM" id="SSF51735">
    <property type="entry name" value="NAD(P)-binding Rossmann-fold domains"/>
    <property type="match status" value="1"/>
</dbReference>
<protein>
    <submittedName>
        <fullName evidence="2">Short-chain dehydrogenase reductase 3a</fullName>
    </submittedName>
</protein>
<reference evidence="2" key="2">
    <citation type="journal article" date="2023" name="Plants (Basel)">
        <title>Annotation of the Turnera subulata (Passifloraceae) Draft Genome Reveals the S-Locus Evolved after the Divergence of Turneroideae from Passifloroideae in a Stepwise Manner.</title>
        <authorList>
            <person name="Henning P.M."/>
            <person name="Roalson E.H."/>
            <person name="Mir W."/>
            <person name="McCubbin A.G."/>
            <person name="Shore J.S."/>
        </authorList>
    </citation>
    <scope>NUCLEOTIDE SEQUENCE</scope>
    <source>
        <strain evidence="2">F60SS</strain>
    </source>
</reference>
<keyword evidence="3" id="KW-1185">Reference proteome</keyword>
<evidence type="ECO:0000256" key="1">
    <source>
        <dbReference type="ARBA" id="ARBA00006484"/>
    </source>
</evidence>
<dbReference type="PRINTS" id="PR00081">
    <property type="entry name" value="GDHRDH"/>
</dbReference>
<proteinExistence type="inferred from homology"/>
<name>A0A9Q0J888_9ROSI</name>
<dbReference type="EMBL" id="JAKUCV010005007">
    <property type="protein sequence ID" value="KAJ4833161.1"/>
    <property type="molecule type" value="Genomic_DNA"/>
</dbReference>
<sequence>VLGLVKSASRQLGAHGIRVNCVSPYVVATPMALAVSGKSMEEVENIYAANMSLEGVALKARHVADAVLFLASSDSDLVTGHDLLVDGGYRNKS</sequence>